<dbReference type="STRING" id="645134.A0A0L0HB61"/>
<evidence type="ECO:0000313" key="2">
    <source>
        <dbReference type="EMBL" id="KNC98820.1"/>
    </source>
</evidence>
<dbReference type="EMBL" id="KQ257459">
    <property type="protein sequence ID" value="KNC98820.1"/>
    <property type="molecule type" value="Genomic_DNA"/>
</dbReference>
<dbReference type="RefSeq" id="XP_016606860.1">
    <property type="nucleotide sequence ID" value="XM_016754006.1"/>
</dbReference>
<accession>A0A0L0HB61</accession>
<sequence>MSPSSSLTTIPDDQTLAPIATWILEHCAARVSSATTFKPSATTALYSRLHRKLAPYSPAFSAEFSTNLAACIAEIRYCLTLSPKCKQVRQDFVHLLQTMQDMEGMRRTTVNRALEPHSTEKRDWSKKRRKVTVVRENQTETLRERSGAAEKLFVSAFLGLKRQLIVQSIYETPYSLSKCLAFLNTLLPNPVSEQTLQSRWTLPDSHGPAHQLRIELYDLLDKVDVYLEKRTVISNRKRKSHEPENGKAFEDSGPGGENGSMIPEEERSSIESFAVLREYDAALSWERACEQVMEYLQAAEQLLLDVLRTEQCPTCGEDSCVGITEGKTILQKIQTHRCASP</sequence>
<name>A0A0L0HB61_SPIPD</name>
<protein>
    <submittedName>
        <fullName evidence="2">Uncharacterized protein</fullName>
    </submittedName>
</protein>
<dbReference type="GeneID" id="27689149"/>
<dbReference type="VEuPathDB" id="FungiDB:SPPG_05797"/>
<evidence type="ECO:0000256" key="1">
    <source>
        <dbReference type="SAM" id="MobiDB-lite"/>
    </source>
</evidence>
<dbReference type="OrthoDB" id="2121472at2759"/>
<gene>
    <name evidence="2" type="ORF">SPPG_05797</name>
</gene>
<feature type="compositionally biased region" description="Basic and acidic residues" evidence="1">
    <location>
        <begin position="241"/>
        <end position="250"/>
    </location>
</feature>
<dbReference type="AlphaFoldDB" id="A0A0L0HB61"/>
<proteinExistence type="predicted"/>
<dbReference type="InParanoid" id="A0A0L0HB61"/>
<evidence type="ECO:0000313" key="3">
    <source>
        <dbReference type="Proteomes" id="UP000053201"/>
    </source>
</evidence>
<organism evidence="2 3">
    <name type="scientific">Spizellomyces punctatus (strain DAOM BR117)</name>
    <dbReference type="NCBI Taxonomy" id="645134"/>
    <lineage>
        <taxon>Eukaryota</taxon>
        <taxon>Fungi</taxon>
        <taxon>Fungi incertae sedis</taxon>
        <taxon>Chytridiomycota</taxon>
        <taxon>Chytridiomycota incertae sedis</taxon>
        <taxon>Chytridiomycetes</taxon>
        <taxon>Spizellomycetales</taxon>
        <taxon>Spizellomycetaceae</taxon>
        <taxon>Spizellomyces</taxon>
    </lineage>
</organism>
<dbReference type="Proteomes" id="UP000053201">
    <property type="component" value="Unassembled WGS sequence"/>
</dbReference>
<keyword evidence="3" id="KW-1185">Reference proteome</keyword>
<reference evidence="2 3" key="1">
    <citation type="submission" date="2009-08" db="EMBL/GenBank/DDBJ databases">
        <title>The Genome Sequence of Spizellomyces punctatus strain DAOM BR117.</title>
        <authorList>
            <consortium name="The Broad Institute Genome Sequencing Platform"/>
            <person name="Russ C."/>
            <person name="Cuomo C."/>
            <person name="Shea T."/>
            <person name="Young S.K."/>
            <person name="Zeng Q."/>
            <person name="Koehrsen M."/>
            <person name="Haas B."/>
            <person name="Borodovsky M."/>
            <person name="Guigo R."/>
            <person name="Alvarado L."/>
            <person name="Berlin A."/>
            <person name="Bochicchio J."/>
            <person name="Borenstein D."/>
            <person name="Chapman S."/>
            <person name="Chen Z."/>
            <person name="Engels R."/>
            <person name="Freedman E."/>
            <person name="Gellesch M."/>
            <person name="Goldberg J."/>
            <person name="Griggs A."/>
            <person name="Gujja S."/>
            <person name="Heiman D."/>
            <person name="Hepburn T."/>
            <person name="Howarth C."/>
            <person name="Jen D."/>
            <person name="Larson L."/>
            <person name="Lewis B."/>
            <person name="Mehta T."/>
            <person name="Park D."/>
            <person name="Pearson M."/>
            <person name="Roberts A."/>
            <person name="Saif S."/>
            <person name="Shenoy N."/>
            <person name="Sisk P."/>
            <person name="Stolte C."/>
            <person name="Sykes S."/>
            <person name="Thomson T."/>
            <person name="Walk T."/>
            <person name="White J."/>
            <person name="Yandava C."/>
            <person name="Burger G."/>
            <person name="Gray M.W."/>
            <person name="Holland P.W.H."/>
            <person name="King N."/>
            <person name="Lang F.B.F."/>
            <person name="Roger A.J."/>
            <person name="Ruiz-Trillo I."/>
            <person name="Lander E."/>
            <person name="Nusbaum C."/>
        </authorList>
    </citation>
    <scope>NUCLEOTIDE SEQUENCE [LARGE SCALE GENOMIC DNA]</scope>
    <source>
        <strain evidence="2 3">DAOM BR117</strain>
    </source>
</reference>
<feature type="region of interest" description="Disordered" evidence="1">
    <location>
        <begin position="236"/>
        <end position="266"/>
    </location>
</feature>